<dbReference type="GO" id="GO:0016787">
    <property type="term" value="F:hydrolase activity"/>
    <property type="evidence" value="ECO:0007669"/>
    <property type="project" value="UniProtKB-KW"/>
</dbReference>
<organism evidence="3">
    <name type="scientific">uncultured Acidimicrobiales bacterium</name>
    <dbReference type="NCBI Taxonomy" id="310071"/>
    <lineage>
        <taxon>Bacteria</taxon>
        <taxon>Bacillati</taxon>
        <taxon>Actinomycetota</taxon>
        <taxon>Acidimicrobiia</taxon>
        <taxon>Acidimicrobiales</taxon>
        <taxon>environmental samples</taxon>
    </lineage>
</organism>
<keyword evidence="3" id="KW-0378">Hydrolase</keyword>
<dbReference type="PANTHER" id="PTHR13136:SF11">
    <property type="entry name" value="TESTIS-EXPRESSED PROTEIN 30"/>
    <property type="match status" value="1"/>
</dbReference>
<dbReference type="Pfam" id="PF20408">
    <property type="entry name" value="Abhydrolase_11"/>
    <property type="match status" value="1"/>
</dbReference>
<dbReference type="Gene3D" id="3.40.50.1820">
    <property type="entry name" value="alpha/beta hydrolase"/>
    <property type="match status" value="1"/>
</dbReference>
<name>A0A6J4GYA7_9ACTN</name>
<dbReference type="InterPro" id="IPR026555">
    <property type="entry name" value="NSL3/Tex30"/>
</dbReference>
<dbReference type="InterPro" id="IPR029058">
    <property type="entry name" value="AB_hydrolase_fold"/>
</dbReference>
<accession>A0A6J4GYA7</accession>
<evidence type="ECO:0000313" key="3">
    <source>
        <dbReference type="EMBL" id="CAA9209167.1"/>
    </source>
</evidence>
<proteinExistence type="predicted"/>
<feature type="region of interest" description="Disordered" evidence="1">
    <location>
        <begin position="1"/>
        <end position="22"/>
    </location>
</feature>
<evidence type="ECO:0000259" key="2">
    <source>
        <dbReference type="Pfam" id="PF20408"/>
    </source>
</evidence>
<gene>
    <name evidence="3" type="ORF">AVDCRST_MAG50-893</name>
</gene>
<dbReference type="PANTHER" id="PTHR13136">
    <property type="entry name" value="TESTIS DEVELOPMENT PROTEIN PRTD"/>
    <property type="match status" value="1"/>
</dbReference>
<protein>
    <submittedName>
        <fullName evidence="3">Dienelactone hydrolase</fullName>
    </submittedName>
</protein>
<evidence type="ECO:0000256" key="1">
    <source>
        <dbReference type="SAM" id="MobiDB-lite"/>
    </source>
</evidence>
<dbReference type="SUPFAM" id="SSF53474">
    <property type="entry name" value="alpha/beta-Hydrolases"/>
    <property type="match status" value="1"/>
</dbReference>
<dbReference type="AlphaFoldDB" id="A0A6J4GYA7"/>
<dbReference type="InterPro" id="IPR046879">
    <property type="entry name" value="KANL3/Tex30_Abhydrolase"/>
</dbReference>
<dbReference type="EMBL" id="CADCTF010000001">
    <property type="protein sequence ID" value="CAA9209167.1"/>
    <property type="molecule type" value="Genomic_DNA"/>
</dbReference>
<reference evidence="3" key="1">
    <citation type="submission" date="2020-02" db="EMBL/GenBank/DDBJ databases">
        <authorList>
            <person name="Meier V. D."/>
        </authorList>
    </citation>
    <scope>NUCLEOTIDE SEQUENCE</scope>
    <source>
        <strain evidence="3">AVDCRST_MAG50</strain>
    </source>
</reference>
<sequence length="198" mass="20870">MSGRPPRAGLLVTPGAGASRDQPSLVAIEEALRDDGVAVDRMDFPYRLAGRKAPDRPPVLLASVRAGAVALAERTELPAERLFLGGRSLGGRMCSLAVADGLPAAGLVLVSYPLHPAGKPESLRVEHFPRITVPCLFVSGTRDSFGTPDELQAHTASIPGPVHHVWIEGGDHGLRGKDAAVAEAVRTWLLERLGDGLD</sequence>
<feature type="domain" description="KANL3/Tex30 alpha/beta hydrolase-like" evidence="2">
    <location>
        <begin position="7"/>
        <end position="177"/>
    </location>
</feature>